<keyword evidence="7" id="KW-1003">Cell membrane</keyword>
<evidence type="ECO:0000256" key="5">
    <source>
        <dbReference type="ARBA" id="ARBA00023004"/>
    </source>
</evidence>
<evidence type="ECO:0000313" key="9">
    <source>
        <dbReference type="EMBL" id="EGK70692.1"/>
    </source>
</evidence>
<dbReference type="Pfam" id="PF01794">
    <property type="entry name" value="Ferric_reduct"/>
    <property type="match status" value="1"/>
</dbReference>
<evidence type="ECO:0000256" key="3">
    <source>
        <dbReference type="ARBA" id="ARBA00022692"/>
    </source>
</evidence>
<feature type="transmembrane region" description="Helical" evidence="7">
    <location>
        <begin position="15"/>
        <end position="35"/>
    </location>
</feature>
<dbReference type="GO" id="GO:0020037">
    <property type="term" value="F:heme binding"/>
    <property type="evidence" value="ECO:0007669"/>
    <property type="project" value="UniProtKB-UniRule"/>
</dbReference>
<keyword evidence="4 7" id="KW-1133">Transmembrane helix</keyword>
<accession>F5RF36</accession>
<keyword evidence="7" id="KW-0285">Flavoprotein</keyword>
<evidence type="ECO:0000256" key="6">
    <source>
        <dbReference type="ARBA" id="ARBA00023136"/>
    </source>
</evidence>
<proteinExistence type="inferred from homology"/>
<dbReference type="EMBL" id="AFHG01000053">
    <property type="protein sequence ID" value="EGK70692.1"/>
    <property type="molecule type" value="Genomic_DNA"/>
</dbReference>
<comment type="cofactor">
    <cofactor evidence="7">
        <name>FMN</name>
        <dbReference type="ChEBI" id="CHEBI:58210"/>
    </cofactor>
    <text evidence="7">Binds 1 FMN per subunit.</text>
</comment>
<dbReference type="Proteomes" id="UP000005019">
    <property type="component" value="Unassembled WGS sequence"/>
</dbReference>
<keyword evidence="7" id="KW-0349">Heme</keyword>
<keyword evidence="3 7" id="KW-0812">Transmembrane</keyword>
<dbReference type="PANTHER" id="PTHR36964">
    <property type="entry name" value="PROTEIN-METHIONINE-SULFOXIDE REDUCTASE HEME-BINDING SUBUNIT MSRQ"/>
    <property type="match status" value="1"/>
</dbReference>
<evidence type="ECO:0000256" key="1">
    <source>
        <dbReference type="ARBA" id="ARBA00004141"/>
    </source>
</evidence>
<dbReference type="GO" id="GO:0009055">
    <property type="term" value="F:electron transfer activity"/>
    <property type="evidence" value="ECO:0007669"/>
    <property type="project" value="UniProtKB-UniRule"/>
</dbReference>
<comment type="similarity">
    <text evidence="7">Belongs to the MsrQ family.</text>
</comment>
<feature type="transmembrane region" description="Helical" evidence="7">
    <location>
        <begin position="55"/>
        <end position="73"/>
    </location>
</feature>
<comment type="function">
    <text evidence="7">Part of the MsrPQ system that repairs oxidized periplasmic proteins containing methionine sulfoxide residues (Met-O), using respiratory chain electrons. Thus protects these proteins from oxidative-stress damage caused by reactive species of oxygen and chlorine generated by the host defense mechanisms. MsrPQ is essential for the maintenance of envelope integrity under bleach stress, rescuing a wide series of structurally unrelated periplasmic proteins from methionine oxidation. MsrQ provides electrons for reduction to the reductase catalytic subunit MsrP, using the quinone pool of the respiratory chain.</text>
</comment>
<sequence length="211" mass="24411">MRLPRFNPDRRQFTLIWRALWVAGLLPLLVLVSAGLRDALGANPIEYITRATGDWTLRLLLLTLAVTPLRQLTGWHWLVRLRRMLGLYAFFYACLHLTTYVWLDQFFDWPGMLKDIAKRPFVTLGFAAFVLMLPLAATSTNAMIRRLGGRTWQRLHRAVYAVAVLGVAHYWWLVKKDLTEPILYASVLGTLFALRLWHARRLQRTLQAQAA</sequence>
<dbReference type="InterPro" id="IPR013130">
    <property type="entry name" value="Fe3_Rdtase_TM_dom"/>
</dbReference>
<dbReference type="eggNOG" id="COG2717">
    <property type="taxonomic scope" value="Bacteria"/>
</dbReference>
<dbReference type="GO" id="GO:0046872">
    <property type="term" value="F:metal ion binding"/>
    <property type="evidence" value="ECO:0007669"/>
    <property type="project" value="UniProtKB-KW"/>
</dbReference>
<dbReference type="InterPro" id="IPR022837">
    <property type="entry name" value="MsrQ-like"/>
</dbReference>
<evidence type="ECO:0000256" key="7">
    <source>
        <dbReference type="HAMAP-Rule" id="MF_01207"/>
    </source>
</evidence>
<evidence type="ECO:0000256" key="2">
    <source>
        <dbReference type="ARBA" id="ARBA00022448"/>
    </source>
</evidence>
<feature type="domain" description="Ferric oxidoreductase" evidence="8">
    <location>
        <begin position="53"/>
        <end position="167"/>
    </location>
</feature>
<dbReference type="OrthoDB" id="9788328at2"/>
<dbReference type="RefSeq" id="WP_008062962.1">
    <property type="nucleotide sequence ID" value="NZ_AFHG01000053.1"/>
</dbReference>
<reference evidence="9 10" key="1">
    <citation type="journal article" date="2011" name="J. Bacteriol.">
        <title>Genome sequence of Methyloversatilis universalis FAM5T, a methylotrophic representative of the order Rhodocyclales.</title>
        <authorList>
            <person name="Kittichotirat W."/>
            <person name="Good N.M."/>
            <person name="Hall R."/>
            <person name="Bringel F."/>
            <person name="Lajus A."/>
            <person name="Medigue C."/>
            <person name="Smalley N.E."/>
            <person name="Beck D."/>
            <person name="Bumgarner R."/>
            <person name="Vuilleumier S."/>
            <person name="Kalyuzhnaya M.G."/>
        </authorList>
    </citation>
    <scope>NUCLEOTIDE SEQUENCE [LARGE SCALE GENOMIC DNA]</scope>
    <source>
        <strain evidence="10">ATCC BAA-1314 / JCM 13912 / FAM5</strain>
    </source>
</reference>
<dbReference type="GO" id="GO:0005886">
    <property type="term" value="C:plasma membrane"/>
    <property type="evidence" value="ECO:0007669"/>
    <property type="project" value="UniProtKB-SubCell"/>
</dbReference>
<dbReference type="STRING" id="1000565.METUNv1_02913"/>
<feature type="transmembrane region" description="Helical" evidence="7">
    <location>
        <begin position="123"/>
        <end position="143"/>
    </location>
</feature>
<evidence type="ECO:0000259" key="8">
    <source>
        <dbReference type="Pfam" id="PF01794"/>
    </source>
</evidence>
<dbReference type="GO" id="GO:0016679">
    <property type="term" value="F:oxidoreductase activity, acting on diphenols and related substances as donors"/>
    <property type="evidence" value="ECO:0007669"/>
    <property type="project" value="TreeGrafter"/>
</dbReference>
<comment type="cofactor">
    <cofactor evidence="7">
        <name>heme b</name>
        <dbReference type="ChEBI" id="CHEBI:60344"/>
    </cofactor>
    <text evidence="7">Binds 1 heme b (iron(II)-protoporphyrin IX) group per subunit.</text>
</comment>
<keyword evidence="7" id="KW-0249">Electron transport</keyword>
<protein>
    <recommendedName>
        <fullName evidence="7">Protein-methionine-sulfoxide reductase heme-binding subunit MsrQ</fullName>
    </recommendedName>
    <alternativeName>
        <fullName evidence="7">Flavocytochrome MsrQ</fullName>
    </alternativeName>
</protein>
<comment type="subunit">
    <text evidence="7">Heterodimer of a catalytic subunit (MsrP) and a heme-binding subunit (MsrQ).</text>
</comment>
<evidence type="ECO:0000313" key="10">
    <source>
        <dbReference type="Proteomes" id="UP000005019"/>
    </source>
</evidence>
<keyword evidence="7" id="KW-0288">FMN</keyword>
<evidence type="ECO:0000256" key="4">
    <source>
        <dbReference type="ARBA" id="ARBA00022989"/>
    </source>
</evidence>
<feature type="transmembrane region" description="Helical" evidence="7">
    <location>
        <begin position="155"/>
        <end position="172"/>
    </location>
</feature>
<dbReference type="HAMAP" id="MF_01207">
    <property type="entry name" value="MsrQ"/>
    <property type="match status" value="1"/>
</dbReference>
<feature type="transmembrane region" description="Helical" evidence="7">
    <location>
        <begin position="85"/>
        <end position="103"/>
    </location>
</feature>
<organism evidence="9 10">
    <name type="scientific">Methyloversatilis universalis (strain ATCC BAA-1314 / DSM 25237 / JCM 13912 / CCUG 52030 / FAM5)</name>
    <dbReference type="NCBI Taxonomy" id="1000565"/>
    <lineage>
        <taxon>Bacteria</taxon>
        <taxon>Pseudomonadati</taxon>
        <taxon>Pseudomonadota</taxon>
        <taxon>Betaproteobacteria</taxon>
        <taxon>Nitrosomonadales</taxon>
        <taxon>Sterolibacteriaceae</taxon>
        <taxon>Methyloversatilis</taxon>
    </lineage>
</organism>
<keyword evidence="7" id="KW-0479">Metal-binding</keyword>
<comment type="subcellular location">
    <subcellularLocation>
        <location evidence="7">Cell membrane</location>
        <topology evidence="7">Multi-pass membrane protein</topology>
    </subcellularLocation>
    <subcellularLocation>
        <location evidence="1">Membrane</location>
        <topology evidence="1">Multi-pass membrane protein</topology>
    </subcellularLocation>
</comment>
<feature type="transmembrane region" description="Helical" evidence="7">
    <location>
        <begin position="178"/>
        <end position="197"/>
    </location>
</feature>
<gene>
    <name evidence="7" type="primary">msrQ</name>
    <name evidence="9" type="ORF">METUNv1_02913</name>
</gene>
<comment type="caution">
    <text evidence="9">The sequence shown here is derived from an EMBL/GenBank/DDBJ whole genome shotgun (WGS) entry which is preliminary data.</text>
</comment>
<dbReference type="GO" id="GO:0010181">
    <property type="term" value="F:FMN binding"/>
    <property type="evidence" value="ECO:0007669"/>
    <property type="project" value="UniProtKB-UniRule"/>
</dbReference>
<keyword evidence="6 7" id="KW-0472">Membrane</keyword>
<keyword evidence="2 7" id="KW-0813">Transport</keyword>
<name>F5RF36_METUF</name>
<dbReference type="PANTHER" id="PTHR36964:SF1">
    <property type="entry name" value="PROTEIN-METHIONINE-SULFOXIDE REDUCTASE HEME-BINDING SUBUNIT MSRQ"/>
    <property type="match status" value="1"/>
</dbReference>
<keyword evidence="10" id="KW-1185">Reference proteome</keyword>
<dbReference type="GO" id="GO:0030091">
    <property type="term" value="P:protein repair"/>
    <property type="evidence" value="ECO:0007669"/>
    <property type="project" value="UniProtKB-UniRule"/>
</dbReference>
<keyword evidence="5 7" id="KW-0408">Iron</keyword>
<dbReference type="AlphaFoldDB" id="F5RF36"/>